<dbReference type="AlphaFoldDB" id="J3MS49"/>
<protein>
    <submittedName>
        <fullName evidence="1">Uncharacterized protein</fullName>
    </submittedName>
</protein>
<dbReference type="HOGENOM" id="CLU_2240763_0_0_1"/>
<reference evidence="1" key="2">
    <citation type="submission" date="2013-04" db="UniProtKB">
        <authorList>
            <consortium name="EnsemblPlants"/>
        </authorList>
    </citation>
    <scope>IDENTIFICATION</scope>
</reference>
<organism evidence="1">
    <name type="scientific">Oryza brachyantha</name>
    <name type="common">malo sina</name>
    <dbReference type="NCBI Taxonomy" id="4533"/>
    <lineage>
        <taxon>Eukaryota</taxon>
        <taxon>Viridiplantae</taxon>
        <taxon>Streptophyta</taxon>
        <taxon>Embryophyta</taxon>
        <taxon>Tracheophyta</taxon>
        <taxon>Spermatophyta</taxon>
        <taxon>Magnoliopsida</taxon>
        <taxon>Liliopsida</taxon>
        <taxon>Poales</taxon>
        <taxon>Poaceae</taxon>
        <taxon>BOP clade</taxon>
        <taxon>Oryzoideae</taxon>
        <taxon>Oryzeae</taxon>
        <taxon>Oryzinae</taxon>
        <taxon>Oryza</taxon>
    </lineage>
</organism>
<accession>J3MS49</accession>
<keyword evidence="2" id="KW-1185">Reference proteome</keyword>
<dbReference type="Gramene" id="OB08G19280.1">
    <property type="protein sequence ID" value="OB08G19280.1"/>
    <property type="gene ID" value="OB08G19280"/>
</dbReference>
<sequence length="105" mass="11244">MGEAASDLIDGGQEAISTETFSLPAVQQRCVPTETWGQRAVAGSAELGVASKLFSRFSSLRAVDCGAHTRTGLIHTCLSPHPFSPSIVRNPRQHILLSNASMDFF</sequence>
<proteinExistence type="predicted"/>
<name>J3MS49_ORYBR</name>
<evidence type="ECO:0000313" key="2">
    <source>
        <dbReference type="Proteomes" id="UP000006038"/>
    </source>
</evidence>
<evidence type="ECO:0000313" key="1">
    <source>
        <dbReference type="EnsemblPlants" id="OB08G19280.1"/>
    </source>
</evidence>
<reference evidence="1" key="1">
    <citation type="journal article" date="2013" name="Nat. Commun.">
        <title>Whole-genome sequencing of Oryza brachyantha reveals mechanisms underlying Oryza genome evolution.</title>
        <authorList>
            <person name="Chen J."/>
            <person name="Huang Q."/>
            <person name="Gao D."/>
            <person name="Wang J."/>
            <person name="Lang Y."/>
            <person name="Liu T."/>
            <person name="Li B."/>
            <person name="Bai Z."/>
            <person name="Luis Goicoechea J."/>
            <person name="Liang C."/>
            <person name="Chen C."/>
            <person name="Zhang W."/>
            <person name="Sun S."/>
            <person name="Liao Y."/>
            <person name="Zhang X."/>
            <person name="Yang L."/>
            <person name="Song C."/>
            <person name="Wang M."/>
            <person name="Shi J."/>
            <person name="Liu G."/>
            <person name="Liu J."/>
            <person name="Zhou H."/>
            <person name="Zhou W."/>
            <person name="Yu Q."/>
            <person name="An N."/>
            <person name="Chen Y."/>
            <person name="Cai Q."/>
            <person name="Wang B."/>
            <person name="Liu B."/>
            <person name="Min J."/>
            <person name="Huang Y."/>
            <person name="Wu H."/>
            <person name="Li Z."/>
            <person name="Zhang Y."/>
            <person name="Yin Y."/>
            <person name="Song W."/>
            <person name="Jiang J."/>
            <person name="Jackson S.A."/>
            <person name="Wing R.A."/>
            <person name="Wang J."/>
            <person name="Chen M."/>
        </authorList>
    </citation>
    <scope>NUCLEOTIDE SEQUENCE [LARGE SCALE GENOMIC DNA]</scope>
    <source>
        <strain evidence="1">cv. IRGC 101232</strain>
    </source>
</reference>
<dbReference type="Proteomes" id="UP000006038">
    <property type="component" value="Chromosome 8"/>
</dbReference>
<dbReference type="EnsemblPlants" id="OB08G19280.1">
    <property type="protein sequence ID" value="OB08G19280.1"/>
    <property type="gene ID" value="OB08G19280"/>
</dbReference>